<dbReference type="GO" id="GO:0004088">
    <property type="term" value="F:carbamoyl-phosphate synthase (glutamine-hydrolyzing) activity"/>
    <property type="evidence" value="ECO:0007669"/>
    <property type="project" value="UniProtKB-UniRule"/>
</dbReference>
<gene>
    <name evidence="13 15" type="primary">carA</name>
    <name evidence="15" type="ORF">PROSTU_04616</name>
</gene>
<dbReference type="GO" id="GO:0006207">
    <property type="term" value="P:'de novo' pyrimidine nucleobase biosynthetic process"/>
    <property type="evidence" value="ECO:0007669"/>
    <property type="project" value="InterPro"/>
</dbReference>
<dbReference type="AlphaFoldDB" id="A0AA86YE10"/>
<dbReference type="Pfam" id="PF00988">
    <property type="entry name" value="CPSase_sm_chain"/>
    <property type="match status" value="1"/>
</dbReference>
<feature type="binding site" evidence="13">
    <location>
        <position position="252"/>
    </location>
    <ligand>
        <name>L-glutamine</name>
        <dbReference type="ChEBI" id="CHEBI:58359"/>
    </ligand>
</feature>
<evidence type="ECO:0000256" key="9">
    <source>
        <dbReference type="ARBA" id="ARBA00022962"/>
    </source>
</evidence>
<dbReference type="FunFam" id="3.40.50.880:FF:000011">
    <property type="entry name" value="Carbamoyl-phosphate synthase small chain"/>
    <property type="match status" value="1"/>
</dbReference>
<dbReference type="GO" id="GO:0044205">
    <property type="term" value="P:'de novo' UMP biosynthetic process"/>
    <property type="evidence" value="ECO:0007669"/>
    <property type="project" value="UniProtKB-UniRule"/>
</dbReference>
<dbReference type="CDD" id="cd01744">
    <property type="entry name" value="GATase1_CPSase"/>
    <property type="match status" value="1"/>
</dbReference>
<dbReference type="GO" id="GO:0006541">
    <property type="term" value="P:glutamine metabolic process"/>
    <property type="evidence" value="ECO:0007669"/>
    <property type="project" value="InterPro"/>
</dbReference>
<feature type="binding site" evidence="13">
    <location>
        <position position="250"/>
    </location>
    <ligand>
        <name>L-glutamine</name>
        <dbReference type="ChEBI" id="CHEBI:58359"/>
    </ligand>
</feature>
<comment type="catalytic activity">
    <reaction evidence="12 13">
        <text>L-glutamine + H2O = L-glutamate + NH4(+)</text>
        <dbReference type="Rhea" id="RHEA:15889"/>
        <dbReference type="ChEBI" id="CHEBI:15377"/>
        <dbReference type="ChEBI" id="CHEBI:28938"/>
        <dbReference type="ChEBI" id="CHEBI:29985"/>
        <dbReference type="ChEBI" id="CHEBI:58359"/>
    </reaction>
</comment>
<feature type="active site" description="Nucleophile" evidence="13">
    <location>
        <position position="278"/>
    </location>
</feature>
<dbReference type="Pfam" id="PF00117">
    <property type="entry name" value="GATase"/>
    <property type="match status" value="1"/>
</dbReference>
<name>A0AA86YE10_PROST</name>
<evidence type="ECO:0000256" key="4">
    <source>
        <dbReference type="ARBA" id="ARBA00022571"/>
    </source>
</evidence>
<dbReference type="InterPro" id="IPR029062">
    <property type="entry name" value="Class_I_gatase-like"/>
</dbReference>
<comment type="similarity">
    <text evidence="3 13">Belongs to the CarA family.</text>
</comment>
<dbReference type="HAMAP" id="MF_01209">
    <property type="entry name" value="CPSase_S_chain"/>
    <property type="match status" value="1"/>
</dbReference>
<keyword evidence="8 13" id="KW-0067">ATP-binding</keyword>
<dbReference type="PANTHER" id="PTHR43418">
    <property type="entry name" value="MULTIFUNCTIONAL TRYPTOPHAN BIOSYNTHESIS PROTEIN-RELATED"/>
    <property type="match status" value="1"/>
</dbReference>
<dbReference type="EMBL" id="ABJD02000118">
    <property type="protein sequence ID" value="EDU57373.1"/>
    <property type="molecule type" value="Genomic_DNA"/>
</dbReference>
<organism evidence="15 16">
    <name type="scientific">Providencia stuartii ATCC 25827</name>
    <dbReference type="NCBI Taxonomy" id="471874"/>
    <lineage>
        <taxon>Bacteria</taxon>
        <taxon>Pseudomonadati</taxon>
        <taxon>Pseudomonadota</taxon>
        <taxon>Gammaproteobacteria</taxon>
        <taxon>Enterobacterales</taxon>
        <taxon>Morganellaceae</taxon>
        <taxon>Providencia</taxon>
    </lineage>
</organism>
<dbReference type="PRINTS" id="PR00099">
    <property type="entry name" value="CPSGATASE"/>
</dbReference>
<comment type="caution">
    <text evidence="15">The sequence shown here is derived from an EMBL/GenBank/DDBJ whole genome shotgun (WGS) entry which is preliminary data.</text>
</comment>
<reference evidence="15 16" key="3">
    <citation type="submission" date="2008-05" db="EMBL/GenBank/DDBJ databases">
        <authorList>
            <person name="Fulton L."/>
            <person name="Clifton S."/>
            <person name="Fulton B."/>
            <person name="Xu J."/>
            <person name="Minx P."/>
            <person name="Pepin K.H."/>
            <person name="Johnson M."/>
            <person name="Thiruvilangam P."/>
            <person name="Bhonagiri V."/>
            <person name="Nash W.E."/>
            <person name="Mardis E.R."/>
            <person name="Wilson R.K."/>
        </authorList>
    </citation>
    <scope>NUCLEOTIDE SEQUENCE [LARGE SCALE GENOMIC DNA]</scope>
    <source>
        <strain evidence="15 16">ATCC 25827</strain>
    </source>
</reference>
<feature type="binding site" evidence="13">
    <location>
        <position position="323"/>
    </location>
    <ligand>
        <name>L-glutamine</name>
        <dbReference type="ChEBI" id="CHEBI:58359"/>
    </ligand>
</feature>
<dbReference type="SUPFAM" id="SSF52021">
    <property type="entry name" value="Carbamoyl phosphate synthetase, small subunit N-terminal domain"/>
    <property type="match status" value="1"/>
</dbReference>
<dbReference type="NCBIfam" id="NF009475">
    <property type="entry name" value="PRK12838.1"/>
    <property type="match status" value="1"/>
</dbReference>
<evidence type="ECO:0000313" key="15">
    <source>
        <dbReference type="EMBL" id="EDU57373.1"/>
    </source>
</evidence>
<dbReference type="Gene3D" id="3.40.50.880">
    <property type="match status" value="1"/>
</dbReference>
<proteinExistence type="inferred from homology"/>
<evidence type="ECO:0000256" key="11">
    <source>
        <dbReference type="ARBA" id="ARBA00048816"/>
    </source>
</evidence>
<feature type="binding site" evidence="13">
    <location>
        <position position="56"/>
    </location>
    <ligand>
        <name>L-glutamine</name>
        <dbReference type="ChEBI" id="CHEBI:58359"/>
    </ligand>
</feature>
<sequence length="396" mass="43120">MIYYSLEGVLIKSAILVLEDGTEFHGRAIGAEGAAVGEVVFNTSMTGYQEIITDPSYSRQIVTLTYPHIGNVGTNADDEESPNVHAQGLIIRDLPLVYSNFRGQEGLLEYLKRHNVVAIADIDTRKLTRLLREKGAQNGCIIAGDAPDAALALEKARAFSGLNGLDLAKEVCTKEAYSWTQGSWTLADGQLSAKSEDELPLHVVAYDFGAKRNILRMLVDRGCRLTVVPATTPAETVLAMDPDGIFLSNGPGDPAPCDYAIKAIQDFLKTEIPVFGICLGHQLLALASGASTMKMKFGHHGANHPVKDLDQNVVMITAQNHGFAVDESTLPDTLRVTHKSLFDGTLQGIHRTDKPAFSFQGHPEASSGPHDAAKLFDHFIELIHEYRQNQPRHNAK</sequence>
<evidence type="ECO:0000256" key="6">
    <source>
        <dbReference type="ARBA" id="ARBA00022605"/>
    </source>
</evidence>
<evidence type="ECO:0000313" key="16">
    <source>
        <dbReference type="Proteomes" id="UP000004506"/>
    </source>
</evidence>
<reference evidence="16" key="2">
    <citation type="submission" date="2008-04" db="EMBL/GenBank/DDBJ databases">
        <title>Draft genome sequence of Providencia stuartii(ATCC 25827).</title>
        <authorList>
            <person name="Sudarsanam P."/>
            <person name="Ley R."/>
            <person name="Guruge J."/>
            <person name="Turnbaugh P.J."/>
            <person name="Mahowald M."/>
            <person name="Liep D."/>
            <person name="Gordon J."/>
        </authorList>
    </citation>
    <scope>NUCLEOTIDE SEQUENCE [LARGE SCALE GENOMIC DNA]</scope>
    <source>
        <strain evidence="16">ATCC 25827</strain>
    </source>
</reference>
<feature type="binding site" evidence="13">
    <location>
        <position position="322"/>
    </location>
    <ligand>
        <name>L-glutamine</name>
        <dbReference type="ChEBI" id="CHEBI:58359"/>
    </ligand>
</feature>
<keyword evidence="6 13" id="KW-0028">Amino-acid biosynthesis</keyword>
<comment type="subunit">
    <text evidence="13">Composed of two chains; the small (or glutamine) chain promotes the hydrolysis of glutamine to ammonia, which is used by the large (or ammonia) chain to synthesize carbamoyl phosphate. Tetramer of heterodimers (alpha,beta)4.</text>
</comment>
<dbReference type="PROSITE" id="PS51273">
    <property type="entry name" value="GATASE_TYPE_1"/>
    <property type="match status" value="1"/>
</dbReference>
<comment type="catalytic activity">
    <reaction evidence="11 13">
        <text>hydrogencarbonate + L-glutamine + 2 ATP + H2O = carbamoyl phosphate + L-glutamate + 2 ADP + phosphate + 2 H(+)</text>
        <dbReference type="Rhea" id="RHEA:18633"/>
        <dbReference type="ChEBI" id="CHEBI:15377"/>
        <dbReference type="ChEBI" id="CHEBI:15378"/>
        <dbReference type="ChEBI" id="CHEBI:17544"/>
        <dbReference type="ChEBI" id="CHEBI:29985"/>
        <dbReference type="ChEBI" id="CHEBI:30616"/>
        <dbReference type="ChEBI" id="CHEBI:43474"/>
        <dbReference type="ChEBI" id="CHEBI:58228"/>
        <dbReference type="ChEBI" id="CHEBI:58359"/>
        <dbReference type="ChEBI" id="CHEBI:456216"/>
        <dbReference type="EC" id="6.3.5.5"/>
    </reaction>
</comment>
<feature type="binding site" evidence="13">
    <location>
        <position position="320"/>
    </location>
    <ligand>
        <name>L-glutamine</name>
        <dbReference type="ChEBI" id="CHEBI:58359"/>
    </ligand>
</feature>
<comment type="pathway">
    <text evidence="2 13">Amino-acid biosynthesis; L-arginine biosynthesis; carbamoyl phosphate from bicarbonate: step 1/1.</text>
</comment>
<evidence type="ECO:0000256" key="7">
    <source>
        <dbReference type="ARBA" id="ARBA00022741"/>
    </source>
</evidence>
<dbReference type="SUPFAM" id="SSF52317">
    <property type="entry name" value="Class I glutamine amidotransferase-like"/>
    <property type="match status" value="1"/>
</dbReference>
<feature type="binding site" evidence="13">
    <location>
        <position position="279"/>
    </location>
    <ligand>
        <name>L-glutamine</name>
        <dbReference type="ChEBI" id="CHEBI:58359"/>
    </ligand>
</feature>
<dbReference type="Proteomes" id="UP000004506">
    <property type="component" value="Unassembled WGS sequence"/>
</dbReference>
<evidence type="ECO:0000256" key="3">
    <source>
        <dbReference type="ARBA" id="ARBA00007800"/>
    </source>
</evidence>
<evidence type="ECO:0000256" key="2">
    <source>
        <dbReference type="ARBA" id="ARBA00005077"/>
    </source>
</evidence>
<keyword evidence="9 13" id="KW-0315">Glutamine amidotransferase</keyword>
<dbReference type="FunFam" id="3.50.30.20:FF:000001">
    <property type="entry name" value="Carbamoyl-phosphate synthase small chain"/>
    <property type="match status" value="1"/>
</dbReference>
<feature type="domain" description="Carbamoyl-phosphate synthase small subunit N-terminal" evidence="14">
    <location>
        <begin position="12"/>
        <end position="142"/>
    </location>
</feature>
<dbReference type="SMART" id="SM01097">
    <property type="entry name" value="CPSase_sm_chain"/>
    <property type="match status" value="1"/>
</dbReference>
<feature type="binding site" evidence="13">
    <location>
        <position position="282"/>
    </location>
    <ligand>
        <name>L-glutamine</name>
        <dbReference type="ChEBI" id="CHEBI:58359"/>
    </ligand>
</feature>
<dbReference type="EC" id="6.3.5.5" evidence="13"/>
<evidence type="ECO:0000256" key="12">
    <source>
        <dbReference type="ARBA" id="ARBA00049285"/>
    </source>
</evidence>
<dbReference type="InterPro" id="IPR017926">
    <property type="entry name" value="GATASE"/>
</dbReference>
<evidence type="ECO:0000259" key="14">
    <source>
        <dbReference type="SMART" id="SM01097"/>
    </source>
</evidence>
<reference evidence="16" key="1">
    <citation type="submission" date="2008-04" db="EMBL/GenBank/DDBJ databases">
        <title>Draft genome sequence of Providencia stuartii (ATCC 25827).</title>
        <authorList>
            <person name="Sudarsanam P."/>
            <person name="Ley R."/>
            <person name="Guruge J."/>
            <person name="Turnbaugh P.J."/>
            <person name="Mahowald M."/>
            <person name="Liep D."/>
            <person name="Gordon J."/>
        </authorList>
    </citation>
    <scope>NUCLEOTIDE SEQUENCE [LARGE SCALE GENOMIC DNA]</scope>
    <source>
        <strain evidence="16">ATCC 25827</strain>
    </source>
</reference>
<dbReference type="NCBIfam" id="TIGR01368">
    <property type="entry name" value="CPSaseIIsmall"/>
    <property type="match status" value="1"/>
</dbReference>
<evidence type="ECO:0000256" key="10">
    <source>
        <dbReference type="ARBA" id="ARBA00022975"/>
    </source>
</evidence>
<evidence type="ECO:0000256" key="1">
    <source>
        <dbReference type="ARBA" id="ARBA00004812"/>
    </source>
</evidence>
<dbReference type="InterPro" id="IPR035686">
    <property type="entry name" value="CPSase_GATase1"/>
</dbReference>
<dbReference type="InterPro" id="IPR006274">
    <property type="entry name" value="CarbamoylP_synth_ssu"/>
</dbReference>
<protein>
    <recommendedName>
        <fullName evidence="13">Carbamoyl phosphate synthase small chain</fullName>
        <ecNumber evidence="13">6.3.5.5</ecNumber>
    </recommendedName>
    <alternativeName>
        <fullName evidence="13">Carbamoyl phosphate synthetase glutamine chain</fullName>
    </alternativeName>
</protein>
<comment type="pathway">
    <text evidence="1 13">Pyrimidine metabolism; UMP biosynthesis via de novo pathway; (S)-dihydroorotate from bicarbonate: step 1/3.</text>
</comment>
<accession>A0AA86YE10</accession>
<dbReference type="PANTHER" id="PTHR43418:SF7">
    <property type="entry name" value="CARBAMOYL-PHOSPHATE SYNTHASE SMALL CHAIN"/>
    <property type="match status" value="1"/>
</dbReference>
<evidence type="ECO:0000256" key="13">
    <source>
        <dbReference type="HAMAP-Rule" id="MF_01209"/>
    </source>
</evidence>
<feature type="region of interest" description="CPSase" evidence="13">
    <location>
        <begin position="1"/>
        <end position="201"/>
    </location>
</feature>
<dbReference type="PRINTS" id="PR00097">
    <property type="entry name" value="ANTSNTHASEII"/>
</dbReference>
<comment type="function">
    <text evidence="13">Small subunit of the glutamine-dependent carbamoyl phosphate synthetase (CPSase). CPSase catalyzes the formation of carbamoyl phosphate from the ammonia moiety of glutamine, carbonate, and phosphate donated by ATP, constituting the first step of 2 biosynthetic pathways, one leading to arginine and/or urea and the other to pyrimidine nucleotides. The small subunit (glutamine amidotransferase) binds and cleaves glutamine to supply the large subunit with the substrate ammonia.</text>
</comment>
<keyword evidence="10 13" id="KW-0665">Pyrimidine biosynthesis</keyword>
<feature type="active site" evidence="13">
    <location>
        <position position="362"/>
    </location>
</feature>
<dbReference type="InterPro" id="IPR050472">
    <property type="entry name" value="Anth_synth/Amidotransfase"/>
</dbReference>
<keyword evidence="5 13" id="KW-0436">Ligase</keyword>
<dbReference type="GO" id="GO:0005524">
    <property type="term" value="F:ATP binding"/>
    <property type="evidence" value="ECO:0007669"/>
    <property type="project" value="UniProtKB-UniRule"/>
</dbReference>
<dbReference type="InterPro" id="IPR002474">
    <property type="entry name" value="CarbamoylP_synth_ssu_N"/>
</dbReference>
<dbReference type="GO" id="GO:0006526">
    <property type="term" value="P:L-arginine biosynthetic process"/>
    <property type="evidence" value="ECO:0007669"/>
    <property type="project" value="UniProtKB-UniRule"/>
</dbReference>
<dbReference type="InterPro" id="IPR036480">
    <property type="entry name" value="CarbP_synth_ssu_N_sf"/>
</dbReference>
<keyword evidence="4 13" id="KW-0055">Arginine biosynthesis</keyword>
<dbReference type="Gene3D" id="3.50.30.20">
    <property type="entry name" value="Carbamoyl-phosphate synthase small subunit, N-terminal domain"/>
    <property type="match status" value="1"/>
</dbReference>
<feature type="active site" evidence="13">
    <location>
        <position position="364"/>
    </location>
</feature>
<evidence type="ECO:0000256" key="5">
    <source>
        <dbReference type="ARBA" id="ARBA00022598"/>
    </source>
</evidence>
<evidence type="ECO:0000256" key="8">
    <source>
        <dbReference type="ARBA" id="ARBA00022840"/>
    </source>
</evidence>
<dbReference type="PRINTS" id="PR00096">
    <property type="entry name" value="GATASE"/>
</dbReference>
<keyword evidence="7 13" id="KW-0547">Nucleotide-binding</keyword>